<dbReference type="Proteomes" id="UP000245626">
    <property type="component" value="Unassembled WGS sequence"/>
</dbReference>
<keyword evidence="2" id="KW-1185">Reference proteome</keyword>
<name>A0ACD0NSB7_9BASI</name>
<evidence type="ECO:0000313" key="1">
    <source>
        <dbReference type="EMBL" id="PWN48722.1"/>
    </source>
</evidence>
<organism evidence="1 2">
    <name type="scientific">Violaceomyces palustris</name>
    <dbReference type="NCBI Taxonomy" id="1673888"/>
    <lineage>
        <taxon>Eukaryota</taxon>
        <taxon>Fungi</taxon>
        <taxon>Dikarya</taxon>
        <taxon>Basidiomycota</taxon>
        <taxon>Ustilaginomycotina</taxon>
        <taxon>Ustilaginomycetes</taxon>
        <taxon>Violaceomycetales</taxon>
        <taxon>Violaceomycetaceae</taxon>
        <taxon>Violaceomyces</taxon>
    </lineage>
</organism>
<sequence>MNPRSLTTPRAPHLTLLDSPSPATQAKTSSDSPLCAHVRTAGQCQPDRLPELFPRLAIRTILSVLVANLRISALQTHSDPIAITSVRNMPESDRFESDGFNFGFSKNDKPFVSFQAVKDHLTLLNAFAQLKKAVQASCHSPQPSAPDPTSQLPDDRVEALPDYSDATAPPEYTYLPQAKPLSQWLLSMSGIELERAERERSDATAEIQRAYVWDNYLTRAFHRTELYLEHILTPNLVPNDSNPKHQADQLIDSKSVLPIEIPDQLLPPLDVALILHSYYLNPGRLVEDCYRFGSKLGLKWTTFPLSGLCRHLKTLVDPNDPLLGLCHHMRRCSISEDSEGSIRPPEIRAQPAQLQWELAVGGKFCQPWSLPLAPPPTAGPRVSNPQSSRSWDTSNGLYIPCPNCRMRNFVPWSSKGAEKTKKGLCEVDWEKVCVSCGLYLSQDTLQGGKFGRDLEMFTKDENFYMAGLLLDPRSGARAEKPGLADALLGPMVRMPHRPYQRKDRGSRGRRSRVREWTELPELRKIDPARLCIDKRFSMQAISSELRKKMYEMEKLNLVRGPSTALFEMRLHRILKHYFNGRACFVGGTIFGGGSTGMTHSASPSECTIDLVEAVKRQGVFIDEMSKLGWTDQLSLQHGSNDISLARAMVRYHMWLDLMSFSQRMLCPTLDIDLVWHTHQLQGSYRRDTMKNADRFVDHDDKVEATVLSDAFERTAKYWKMRYRQPYSVCGCLCPRVSAISMVKNLFLPGSNKVKGKDPTKKGSSPPVSQDVEDNLNNATHPSSHQLVMIKGKGGEARVKKLEAKYRNDVKSGRRSEDHRDAFIPGYGWMGLYPFVYMPVGAAVTVDGCSGTLGHSRIPTSHFSRR</sequence>
<reference evidence="1 2" key="1">
    <citation type="journal article" date="2018" name="Mol. Biol. Evol.">
        <title>Broad Genomic Sampling Reveals a Smut Pathogenic Ancestry of the Fungal Clade Ustilaginomycotina.</title>
        <authorList>
            <person name="Kijpornyongpan T."/>
            <person name="Mondo S.J."/>
            <person name="Barry K."/>
            <person name="Sandor L."/>
            <person name="Lee J."/>
            <person name="Lipzen A."/>
            <person name="Pangilinan J."/>
            <person name="LaButti K."/>
            <person name="Hainaut M."/>
            <person name="Henrissat B."/>
            <person name="Grigoriev I.V."/>
            <person name="Spatafora J.W."/>
            <person name="Aime M.C."/>
        </authorList>
    </citation>
    <scope>NUCLEOTIDE SEQUENCE [LARGE SCALE GENOMIC DNA]</scope>
    <source>
        <strain evidence="1 2">SA 807</strain>
    </source>
</reference>
<gene>
    <name evidence="1" type="ORF">IE53DRAFT_180792</name>
</gene>
<accession>A0ACD0NSB7</accession>
<dbReference type="EMBL" id="KZ820151">
    <property type="protein sequence ID" value="PWN48722.1"/>
    <property type="molecule type" value="Genomic_DNA"/>
</dbReference>
<protein>
    <submittedName>
        <fullName evidence="1">Uncharacterized protein</fullName>
    </submittedName>
</protein>
<evidence type="ECO:0000313" key="2">
    <source>
        <dbReference type="Proteomes" id="UP000245626"/>
    </source>
</evidence>
<proteinExistence type="predicted"/>